<evidence type="ECO:0000313" key="2">
    <source>
        <dbReference type="EMBL" id="PNI39259.1"/>
    </source>
</evidence>
<dbReference type="AlphaFoldDB" id="A0A2J8KW76"/>
<gene>
    <name evidence="2" type="ORF">CK820_G0035464</name>
</gene>
<dbReference type="GO" id="GO:0006418">
    <property type="term" value="P:tRNA aminoacylation for protein translation"/>
    <property type="evidence" value="ECO:0007669"/>
    <property type="project" value="InterPro"/>
</dbReference>
<dbReference type="Gene3D" id="1.10.730.10">
    <property type="entry name" value="Isoleucyl-tRNA Synthetase, Domain 1"/>
    <property type="match status" value="1"/>
</dbReference>
<evidence type="ECO:0000259" key="1">
    <source>
        <dbReference type="Pfam" id="PF19303"/>
    </source>
</evidence>
<sequence>NIAALLSVMLQPYMPTVSATIQAQLQLPPPACSILLTNFLCTLPAGHQIGTVSPLFQKLENDQIESLRQRFGGGQVRKLKAVPWLHNSHSITSLISLSSPHPSLFPSFGPAASSLTVFLSCLS</sequence>
<accession>A0A2J8KW76</accession>
<dbReference type="GO" id="GO:0005524">
    <property type="term" value="F:ATP binding"/>
    <property type="evidence" value="ECO:0007669"/>
    <property type="project" value="InterPro"/>
</dbReference>
<dbReference type="Proteomes" id="UP000236370">
    <property type="component" value="Unassembled WGS sequence"/>
</dbReference>
<dbReference type="Pfam" id="PF19303">
    <property type="entry name" value="Anticodon_3"/>
    <property type="match status" value="1"/>
</dbReference>
<dbReference type="InterPro" id="IPR009080">
    <property type="entry name" value="tRNAsynth_Ia_anticodon-bd"/>
</dbReference>
<dbReference type="GO" id="GO:0004825">
    <property type="term" value="F:methionine-tRNA ligase activity"/>
    <property type="evidence" value="ECO:0007669"/>
    <property type="project" value="InterPro"/>
</dbReference>
<organism evidence="2 3">
    <name type="scientific">Pan troglodytes</name>
    <name type="common">Chimpanzee</name>
    <dbReference type="NCBI Taxonomy" id="9598"/>
    <lineage>
        <taxon>Eukaryota</taxon>
        <taxon>Metazoa</taxon>
        <taxon>Chordata</taxon>
        <taxon>Craniata</taxon>
        <taxon>Vertebrata</taxon>
        <taxon>Euteleostomi</taxon>
        <taxon>Mammalia</taxon>
        <taxon>Eutheria</taxon>
        <taxon>Euarchontoglires</taxon>
        <taxon>Primates</taxon>
        <taxon>Haplorrhini</taxon>
        <taxon>Catarrhini</taxon>
        <taxon>Hominidae</taxon>
        <taxon>Pan</taxon>
    </lineage>
</organism>
<name>A0A2J8KW76_PANTR</name>
<feature type="non-terminal residue" evidence="2">
    <location>
        <position position="1"/>
    </location>
</feature>
<dbReference type="InterPro" id="IPR023458">
    <property type="entry name" value="Met-tRNA_ligase_1"/>
</dbReference>
<protein>
    <submittedName>
        <fullName evidence="2">MARS isoform 9</fullName>
    </submittedName>
</protein>
<comment type="caution">
    <text evidence="2">The sequence shown here is derived from an EMBL/GenBank/DDBJ whole genome shotgun (WGS) entry which is preliminary data.</text>
</comment>
<dbReference type="SUPFAM" id="SSF47323">
    <property type="entry name" value="Anticodon-binding domain of a subclass of class I aminoacyl-tRNA synthetases"/>
    <property type="match status" value="1"/>
</dbReference>
<reference evidence="2 3" key="1">
    <citation type="submission" date="2017-12" db="EMBL/GenBank/DDBJ databases">
        <title>High-resolution comparative analysis of great ape genomes.</title>
        <authorList>
            <person name="Pollen A."/>
            <person name="Hastie A."/>
            <person name="Hormozdiari F."/>
            <person name="Dougherty M."/>
            <person name="Liu R."/>
            <person name="Chaisson M."/>
            <person name="Hoppe E."/>
            <person name="Hill C."/>
            <person name="Pang A."/>
            <person name="Hillier L."/>
            <person name="Baker C."/>
            <person name="Armstrong J."/>
            <person name="Shendure J."/>
            <person name="Paten B."/>
            <person name="Wilson R."/>
            <person name="Chao H."/>
            <person name="Schneider V."/>
            <person name="Ventura M."/>
            <person name="Kronenberg Z."/>
            <person name="Murali S."/>
            <person name="Gordon D."/>
            <person name="Cantsilieris S."/>
            <person name="Munson K."/>
            <person name="Nelson B."/>
            <person name="Raja A."/>
            <person name="Underwood J."/>
            <person name="Diekhans M."/>
            <person name="Fiddes I."/>
            <person name="Haussler D."/>
            <person name="Eichler E."/>
        </authorList>
    </citation>
    <scope>NUCLEOTIDE SEQUENCE [LARGE SCALE GENOMIC DNA]</scope>
    <source>
        <strain evidence="2">Yerkes chimp pedigree #C0471</strain>
    </source>
</reference>
<dbReference type="EMBL" id="NBAG03000333">
    <property type="protein sequence ID" value="PNI39259.1"/>
    <property type="molecule type" value="Genomic_DNA"/>
</dbReference>
<evidence type="ECO:0000313" key="3">
    <source>
        <dbReference type="Proteomes" id="UP000236370"/>
    </source>
</evidence>
<dbReference type="PANTHER" id="PTHR45765">
    <property type="entry name" value="METHIONINE--TRNA LIGASE"/>
    <property type="match status" value="1"/>
</dbReference>
<dbReference type="InterPro" id="IPR041872">
    <property type="entry name" value="Anticodon_Met"/>
</dbReference>
<feature type="domain" description="Methionyl-tRNA synthetase anticodon-binding" evidence="1">
    <location>
        <begin position="1"/>
        <end position="74"/>
    </location>
</feature>
<proteinExistence type="predicted"/>
<dbReference type="PANTHER" id="PTHR45765:SF1">
    <property type="entry name" value="METHIONINE--TRNA LIGASE, CYTOPLASMIC"/>
    <property type="match status" value="1"/>
</dbReference>